<reference evidence="2 3" key="1">
    <citation type="submission" date="2020-01" db="EMBL/GenBank/DDBJ databases">
        <authorList>
            <person name="Palmer J.M."/>
        </authorList>
    </citation>
    <scope>NUCLEOTIDE SEQUENCE [LARGE SCALE GENOMIC DNA]</scope>
    <source>
        <strain evidence="2 3">TWF970</strain>
    </source>
</reference>
<dbReference type="Proteomes" id="UP000474640">
    <property type="component" value="Unassembled WGS sequence"/>
</dbReference>
<evidence type="ECO:0000313" key="2">
    <source>
        <dbReference type="EMBL" id="KAF3274254.1"/>
    </source>
</evidence>
<dbReference type="AlphaFoldDB" id="A0A7C8V1T1"/>
<comment type="caution">
    <text evidence="2">The sequence shown here is derived from an EMBL/GenBank/DDBJ whole genome shotgun (WGS) entry which is preliminary data.</text>
</comment>
<name>A0A7C8V1T1_ORBOL</name>
<evidence type="ECO:0000256" key="1">
    <source>
        <dbReference type="SAM" id="MobiDB-lite"/>
    </source>
</evidence>
<sequence length="260" mass="29602">MSLEDPQMSAHESEDISEDKTLRPLSGQTAVNTSPSSSSSLPPYSPARTDSTTTTIRQRDTGADEDYRILRLACLEIEQNGKGKSECDLLLDLLDSFREHWKTSHPAMEHLKTSLITTIAVWDEQRAYYASDFSGKKSIYRVVGRFRRHRSGKTPIDLCLVLWKEMYISEREKAHLRDTHRYRIKEICGPDEKLDIVRIKWCASWEPAKNLPRHLQGLDEFSAHVKGARAIGDDIPNFEINVGSYDAGPYCCCDLHPFDA</sequence>
<dbReference type="EMBL" id="JAABOJ010000045">
    <property type="protein sequence ID" value="KAF3274254.1"/>
    <property type="molecule type" value="Genomic_DNA"/>
</dbReference>
<accession>A0A7C8V1T1</accession>
<gene>
    <name evidence="2" type="ORF">TWF970_008005</name>
</gene>
<protein>
    <submittedName>
        <fullName evidence="2">Uncharacterized protein</fullName>
    </submittedName>
</protein>
<proteinExistence type="predicted"/>
<organism evidence="2 3">
    <name type="scientific">Orbilia oligospora</name>
    <name type="common">Nematode-trapping fungus</name>
    <name type="synonym">Arthrobotrys oligospora</name>
    <dbReference type="NCBI Taxonomy" id="2813651"/>
    <lineage>
        <taxon>Eukaryota</taxon>
        <taxon>Fungi</taxon>
        <taxon>Dikarya</taxon>
        <taxon>Ascomycota</taxon>
        <taxon>Pezizomycotina</taxon>
        <taxon>Orbiliomycetes</taxon>
        <taxon>Orbiliales</taxon>
        <taxon>Orbiliaceae</taxon>
        <taxon>Orbilia</taxon>
    </lineage>
</organism>
<evidence type="ECO:0000313" key="3">
    <source>
        <dbReference type="Proteomes" id="UP000474640"/>
    </source>
</evidence>
<feature type="region of interest" description="Disordered" evidence="1">
    <location>
        <begin position="1"/>
        <end position="60"/>
    </location>
</feature>
<dbReference type="OrthoDB" id="5292062at2759"/>
<feature type="compositionally biased region" description="Basic and acidic residues" evidence="1">
    <location>
        <begin position="11"/>
        <end position="22"/>
    </location>
</feature>